<feature type="transmembrane region" description="Helical" evidence="8">
    <location>
        <begin position="340"/>
        <end position="361"/>
    </location>
</feature>
<evidence type="ECO:0000256" key="2">
    <source>
        <dbReference type="ARBA" id="ARBA00010992"/>
    </source>
</evidence>
<evidence type="ECO:0000313" key="11">
    <source>
        <dbReference type="Proteomes" id="UP000000599"/>
    </source>
</evidence>
<feature type="transmembrane region" description="Helical" evidence="8">
    <location>
        <begin position="274"/>
        <end position="296"/>
    </location>
</feature>
<feature type="transmembrane region" description="Helical" evidence="8">
    <location>
        <begin position="455"/>
        <end position="473"/>
    </location>
</feature>
<dbReference type="FunFam" id="1.20.1250.20:FF:000026">
    <property type="entry name" value="MFS quinate transporter QutD"/>
    <property type="match status" value="1"/>
</dbReference>
<reference evidence="10 11" key="1">
    <citation type="journal article" date="2004" name="Nature">
        <title>Genome evolution in yeasts.</title>
        <authorList>
            <consortium name="Genolevures"/>
            <person name="Dujon B."/>
            <person name="Sherman D."/>
            <person name="Fischer G."/>
            <person name="Durrens P."/>
            <person name="Casaregola S."/>
            <person name="Lafontaine I."/>
            <person name="de Montigny J."/>
            <person name="Marck C."/>
            <person name="Neuveglise C."/>
            <person name="Talla E."/>
            <person name="Goffard N."/>
            <person name="Frangeul L."/>
            <person name="Aigle M."/>
            <person name="Anthouard V."/>
            <person name="Babour A."/>
            <person name="Barbe V."/>
            <person name="Barnay S."/>
            <person name="Blanchin S."/>
            <person name="Beckerich J.M."/>
            <person name="Beyne E."/>
            <person name="Bleykasten C."/>
            <person name="Boisrame A."/>
            <person name="Boyer J."/>
            <person name="Cattolico L."/>
            <person name="Confanioleri F."/>
            <person name="de Daruvar A."/>
            <person name="Despons L."/>
            <person name="Fabre E."/>
            <person name="Fairhead C."/>
            <person name="Ferry-Dumazet H."/>
            <person name="Groppi A."/>
            <person name="Hantraye F."/>
            <person name="Hennequin C."/>
            <person name="Jauniaux N."/>
            <person name="Joyet P."/>
            <person name="Kachouri R."/>
            <person name="Kerrest A."/>
            <person name="Koszul R."/>
            <person name="Lemaire M."/>
            <person name="Lesur I."/>
            <person name="Ma L."/>
            <person name="Muller H."/>
            <person name="Nicaud J.M."/>
            <person name="Nikolski M."/>
            <person name="Oztas S."/>
            <person name="Ozier-Kalogeropoulos O."/>
            <person name="Pellenz S."/>
            <person name="Potier S."/>
            <person name="Richard G.F."/>
            <person name="Straub M.L."/>
            <person name="Suleau A."/>
            <person name="Swennene D."/>
            <person name="Tekaia F."/>
            <person name="Wesolowski-Louvel M."/>
            <person name="Westhof E."/>
            <person name="Wirth B."/>
            <person name="Zeniou-Meyer M."/>
            <person name="Zivanovic I."/>
            <person name="Bolotin-Fukuhara M."/>
            <person name="Thierry A."/>
            <person name="Bouchier C."/>
            <person name="Caudron B."/>
            <person name="Scarpelli C."/>
            <person name="Gaillardin C."/>
            <person name="Weissenbach J."/>
            <person name="Wincker P."/>
            <person name="Souciet J.L."/>
        </authorList>
    </citation>
    <scope>NUCLEOTIDE SEQUENCE [LARGE SCALE GENOMIC DNA]</scope>
    <source>
        <strain evidence="11">ATCC 36239 / CBS 767 / BCRC 21394 / JCM 1990 / NBRC 0083 / IGC 2968</strain>
    </source>
</reference>
<feature type="domain" description="Major facilitator superfamily (MFS) profile" evidence="9">
    <location>
        <begin position="28"/>
        <end position="477"/>
    </location>
</feature>
<gene>
    <name evidence="10" type="ordered locus">DEHA2A14300g</name>
</gene>
<dbReference type="InterPro" id="IPR005829">
    <property type="entry name" value="Sugar_transporter_CS"/>
</dbReference>
<dbReference type="InterPro" id="IPR005828">
    <property type="entry name" value="MFS_sugar_transport-like"/>
</dbReference>
<dbReference type="GO" id="GO:0005351">
    <property type="term" value="F:carbohydrate:proton symporter activity"/>
    <property type="evidence" value="ECO:0007669"/>
    <property type="project" value="TreeGrafter"/>
</dbReference>
<dbReference type="HOGENOM" id="CLU_001265_30_12_1"/>
<evidence type="ECO:0000313" key="10">
    <source>
        <dbReference type="EMBL" id="CAR65415.1"/>
    </source>
</evidence>
<dbReference type="VEuPathDB" id="FungiDB:DEHA2A14300g"/>
<dbReference type="InterPro" id="IPR036259">
    <property type="entry name" value="MFS_trans_sf"/>
</dbReference>
<dbReference type="OrthoDB" id="4142200at2759"/>
<sequence>MFNKIRFGFCSLNKELDKFHTTYNIYVIAMITTISGMMFGFDVSSISAFISEPSYRRFFNYPNSTTQGAITASMSAGSFLGAILSSFVSERIGRRTSLLFCAMFWVLGSIIQSSCRNLGQLIAGRIISGVGVGIGSAITPIYCSEVSPAPSRGVIGGLFQLAITFGILIMFYIGYGCTFINGQASFRLAWALQMIPGLVLFAGVFILPESPRWLANNSKWEQAEEVIRRINEKDKTGRYLIELEELKESITIHKLSKDIGYLDLFRKKNYKSSIVGISAQIWNQLTGMNVMMYYIVYIFEMVGYTGNTVLVSSSIQYVINFGVTLIALPLSDYVGRRRLMLIGGVLMMAWLFAVGGLFAAYSEKVENVTSDATVVVTIPEEHRNIGKAIVACSYLFVATFASTWAVCSWCYFSEVLPTRTRSKAGSLAVASDWAINFAIALFTSSAFRNITWKTYFVFGTFCGAMTVHTFLSYPETRMKTLEEIDMTFQNCIPPWRSAGVTIQSLDGYLSDSKENNVTHVEQVESNSISK</sequence>
<feature type="transmembrane region" description="Helical" evidence="8">
    <location>
        <begin position="187"/>
        <end position="207"/>
    </location>
</feature>
<accession>B5RSN0</accession>
<dbReference type="GO" id="GO:0016020">
    <property type="term" value="C:membrane"/>
    <property type="evidence" value="ECO:0007669"/>
    <property type="project" value="UniProtKB-SubCell"/>
</dbReference>
<keyword evidence="4 8" id="KW-0812">Transmembrane</keyword>
<dbReference type="PROSITE" id="PS50850">
    <property type="entry name" value="MFS"/>
    <property type="match status" value="1"/>
</dbReference>
<feature type="transmembrane region" description="Helical" evidence="8">
    <location>
        <begin position="424"/>
        <end position="443"/>
    </location>
</feature>
<evidence type="ECO:0000256" key="3">
    <source>
        <dbReference type="ARBA" id="ARBA00022448"/>
    </source>
</evidence>
<name>B5RSN0_DEBHA</name>
<dbReference type="EMBL" id="CR382133">
    <property type="protein sequence ID" value="CAR65415.1"/>
    <property type="molecule type" value="Genomic_DNA"/>
</dbReference>
<dbReference type="OMA" id="EQSWEIG"/>
<dbReference type="InterPro" id="IPR050360">
    <property type="entry name" value="MFS_Sugar_Transporters"/>
</dbReference>
<keyword evidence="5 8" id="KW-1133">Transmembrane helix</keyword>
<evidence type="ECO:0000256" key="7">
    <source>
        <dbReference type="RuleBase" id="RU003346"/>
    </source>
</evidence>
<dbReference type="Pfam" id="PF00083">
    <property type="entry name" value="Sugar_tr"/>
    <property type="match status" value="1"/>
</dbReference>
<dbReference type="Proteomes" id="UP000000599">
    <property type="component" value="Chromosome A"/>
</dbReference>
<dbReference type="Gene3D" id="1.20.1250.20">
    <property type="entry name" value="MFS general substrate transporter like domains"/>
    <property type="match status" value="1"/>
</dbReference>
<feature type="transmembrane region" description="Helical" evidence="8">
    <location>
        <begin position="120"/>
        <end position="142"/>
    </location>
</feature>
<feature type="transmembrane region" description="Helical" evidence="8">
    <location>
        <begin position="154"/>
        <end position="175"/>
    </location>
</feature>
<dbReference type="RefSeq" id="XP_002770040.1">
    <property type="nucleotide sequence ID" value="XM_002769994.1"/>
</dbReference>
<evidence type="ECO:0000256" key="1">
    <source>
        <dbReference type="ARBA" id="ARBA00004141"/>
    </source>
</evidence>
<evidence type="ECO:0000259" key="9">
    <source>
        <dbReference type="PROSITE" id="PS50850"/>
    </source>
</evidence>
<evidence type="ECO:0000256" key="4">
    <source>
        <dbReference type="ARBA" id="ARBA00022692"/>
    </source>
</evidence>
<organism evidence="10 11">
    <name type="scientific">Debaryomyces hansenii (strain ATCC 36239 / CBS 767 / BCRC 21394 / JCM 1990 / NBRC 0083 / IGC 2968)</name>
    <name type="common">Yeast</name>
    <name type="synonym">Torulaspora hansenii</name>
    <dbReference type="NCBI Taxonomy" id="284592"/>
    <lineage>
        <taxon>Eukaryota</taxon>
        <taxon>Fungi</taxon>
        <taxon>Dikarya</taxon>
        <taxon>Ascomycota</taxon>
        <taxon>Saccharomycotina</taxon>
        <taxon>Pichiomycetes</taxon>
        <taxon>Debaryomycetaceae</taxon>
        <taxon>Debaryomyces</taxon>
    </lineage>
</organism>
<dbReference type="FunCoup" id="B5RSN0">
    <property type="interactions" value="67"/>
</dbReference>
<dbReference type="eggNOG" id="KOG0254">
    <property type="taxonomic scope" value="Eukaryota"/>
</dbReference>
<proteinExistence type="inferred from homology"/>
<evidence type="ECO:0000256" key="6">
    <source>
        <dbReference type="ARBA" id="ARBA00023136"/>
    </source>
</evidence>
<protein>
    <submittedName>
        <fullName evidence="10">DEHA2A14300p</fullName>
    </submittedName>
</protein>
<dbReference type="PRINTS" id="PR00171">
    <property type="entry name" value="SUGRTRNSPORT"/>
</dbReference>
<dbReference type="PROSITE" id="PS00217">
    <property type="entry name" value="SUGAR_TRANSPORT_2"/>
    <property type="match status" value="1"/>
</dbReference>
<dbReference type="CDD" id="cd17356">
    <property type="entry name" value="MFS_HXT"/>
    <property type="match status" value="1"/>
</dbReference>
<dbReference type="SUPFAM" id="SSF103473">
    <property type="entry name" value="MFS general substrate transporter"/>
    <property type="match status" value="1"/>
</dbReference>
<dbReference type="GeneID" id="8998057"/>
<evidence type="ECO:0000256" key="5">
    <source>
        <dbReference type="ARBA" id="ARBA00022989"/>
    </source>
</evidence>
<comment type="similarity">
    <text evidence="2 7">Belongs to the major facilitator superfamily. Sugar transporter (TC 2.A.1.1) family.</text>
</comment>
<dbReference type="InParanoid" id="B5RSN0"/>
<comment type="subcellular location">
    <subcellularLocation>
        <location evidence="1">Membrane</location>
        <topology evidence="1">Multi-pass membrane protein</topology>
    </subcellularLocation>
</comment>
<evidence type="ECO:0000256" key="8">
    <source>
        <dbReference type="SAM" id="Phobius"/>
    </source>
</evidence>
<keyword evidence="6 8" id="KW-0472">Membrane</keyword>
<keyword evidence="11" id="KW-1185">Reference proteome</keyword>
<keyword evidence="3 7" id="KW-0813">Transport</keyword>
<feature type="transmembrane region" description="Helical" evidence="8">
    <location>
        <begin position="21"/>
        <end position="50"/>
    </location>
</feature>
<feature type="transmembrane region" description="Helical" evidence="8">
    <location>
        <begin position="308"/>
        <end position="328"/>
    </location>
</feature>
<dbReference type="InterPro" id="IPR020846">
    <property type="entry name" value="MFS_dom"/>
</dbReference>
<feature type="transmembrane region" description="Helical" evidence="8">
    <location>
        <begin position="70"/>
        <end position="89"/>
    </location>
</feature>
<dbReference type="PANTHER" id="PTHR48022:SF7">
    <property type="entry name" value="MAJOR FACILITATOR SUPERFAMILY (MFS) PROFILE DOMAIN-CONTAINING PROTEIN-RELATED"/>
    <property type="match status" value="1"/>
</dbReference>
<dbReference type="NCBIfam" id="TIGR00879">
    <property type="entry name" value="SP"/>
    <property type="match status" value="1"/>
</dbReference>
<dbReference type="InterPro" id="IPR003663">
    <property type="entry name" value="Sugar/inositol_transpt"/>
</dbReference>
<dbReference type="PANTHER" id="PTHR48022">
    <property type="entry name" value="PLASTIDIC GLUCOSE TRANSPORTER 4"/>
    <property type="match status" value="1"/>
</dbReference>
<dbReference type="PROSITE" id="PS00216">
    <property type="entry name" value="SUGAR_TRANSPORT_1"/>
    <property type="match status" value="2"/>
</dbReference>
<dbReference type="KEGG" id="dha:DEHA2A14300g"/>
<dbReference type="AlphaFoldDB" id="B5RSN0"/>
<feature type="transmembrane region" description="Helical" evidence="8">
    <location>
        <begin position="388"/>
        <end position="412"/>
    </location>
</feature>